<comment type="caution">
    <text evidence="6">The sequence shown here is derived from an EMBL/GenBank/DDBJ whole genome shotgun (WGS) entry which is preliminary data.</text>
</comment>
<dbReference type="RefSeq" id="WP_146886421.1">
    <property type="nucleotide sequence ID" value="NZ_BJXB01000016.1"/>
</dbReference>
<gene>
    <name evidence="5" type="primary">queF</name>
    <name evidence="6" type="ORF">DC3_34720</name>
</gene>
<evidence type="ECO:0000256" key="2">
    <source>
        <dbReference type="ARBA" id="ARBA00022785"/>
    </source>
</evidence>
<dbReference type="GO" id="GO:0008616">
    <property type="term" value="P:tRNA queuosine(34) biosynthetic process"/>
    <property type="evidence" value="ECO:0007669"/>
    <property type="project" value="UniProtKB-UniRule"/>
</dbReference>
<keyword evidence="1 5" id="KW-0963">Cytoplasm</keyword>
<organism evidence="6 7">
    <name type="scientific">Deinococcus cellulosilyticus (strain DSM 18568 / NBRC 106333 / KACC 11606 / 5516J-15)</name>
    <dbReference type="NCBI Taxonomy" id="1223518"/>
    <lineage>
        <taxon>Bacteria</taxon>
        <taxon>Thermotogati</taxon>
        <taxon>Deinococcota</taxon>
        <taxon>Deinococci</taxon>
        <taxon>Deinococcales</taxon>
        <taxon>Deinococcaceae</taxon>
        <taxon>Deinococcus</taxon>
    </lineage>
</organism>
<dbReference type="UniPathway" id="UPA00392"/>
<dbReference type="InterPro" id="IPR029500">
    <property type="entry name" value="QueF"/>
</dbReference>
<feature type="active site" description="Proton donor" evidence="5">
    <location>
        <position position="60"/>
    </location>
</feature>
<dbReference type="AlphaFoldDB" id="A0A511N5U7"/>
<evidence type="ECO:0000256" key="3">
    <source>
        <dbReference type="ARBA" id="ARBA00022857"/>
    </source>
</evidence>
<evidence type="ECO:0000313" key="7">
    <source>
        <dbReference type="Proteomes" id="UP000321306"/>
    </source>
</evidence>
<evidence type="ECO:0000313" key="6">
    <source>
        <dbReference type="EMBL" id="GEM47837.1"/>
    </source>
</evidence>
<feature type="active site" description="Thioimide intermediate" evidence="5">
    <location>
        <position position="53"/>
    </location>
</feature>
<dbReference type="InterPro" id="IPR043133">
    <property type="entry name" value="GTP-CH-I_C/QueF"/>
</dbReference>
<reference evidence="6 7" key="1">
    <citation type="submission" date="2019-07" db="EMBL/GenBank/DDBJ databases">
        <title>Whole genome shotgun sequence of Deinococcus cellulosilyticus NBRC 106333.</title>
        <authorList>
            <person name="Hosoyama A."/>
            <person name="Uohara A."/>
            <person name="Ohji S."/>
            <person name="Ichikawa N."/>
        </authorList>
    </citation>
    <scope>NUCLEOTIDE SEQUENCE [LARGE SCALE GENOMIC DNA]</scope>
    <source>
        <strain evidence="6 7">NBRC 106333</strain>
    </source>
</reference>
<comment type="similarity">
    <text evidence="5">Belongs to the GTP cyclohydrolase I family. QueF type 1 subfamily.</text>
</comment>
<dbReference type="SUPFAM" id="SSF55620">
    <property type="entry name" value="Tetrahydrobiopterin biosynthesis enzymes-like"/>
    <property type="match status" value="1"/>
</dbReference>
<dbReference type="Pfam" id="PF14489">
    <property type="entry name" value="QueF"/>
    <property type="match status" value="1"/>
</dbReference>
<evidence type="ECO:0000256" key="1">
    <source>
        <dbReference type="ARBA" id="ARBA00022490"/>
    </source>
</evidence>
<dbReference type="NCBIfam" id="TIGR03139">
    <property type="entry name" value="QueF-II"/>
    <property type="match status" value="1"/>
</dbReference>
<dbReference type="GO" id="GO:0033739">
    <property type="term" value="F:preQ1 synthase activity"/>
    <property type="evidence" value="ECO:0007669"/>
    <property type="project" value="UniProtKB-UniRule"/>
</dbReference>
<keyword evidence="2 5" id="KW-0671">Queuosine biosynthesis</keyword>
<dbReference type="OrthoDB" id="9795077at2"/>
<comment type="caution">
    <text evidence="5">Lacks conserved residue(s) required for the propagation of feature annotation.</text>
</comment>
<accession>A0A511N5U7</accession>
<keyword evidence="4 5" id="KW-0560">Oxidoreductase</keyword>
<name>A0A511N5U7_DEIC1</name>
<dbReference type="InterPro" id="IPR016856">
    <property type="entry name" value="QueF_type1"/>
</dbReference>
<dbReference type="PANTHER" id="PTHR34354">
    <property type="entry name" value="NADPH-DEPENDENT 7-CYANO-7-DEAZAGUANINE REDUCTASE"/>
    <property type="match status" value="1"/>
</dbReference>
<comment type="function">
    <text evidence="5">Catalyzes the NADPH-dependent reduction of 7-cyano-7-deazaguanine (preQ0) to 7-aminomethyl-7-deazaguanine (preQ1).</text>
</comment>
<comment type="subcellular location">
    <subcellularLocation>
        <location evidence="5">Cytoplasm</location>
    </subcellularLocation>
</comment>
<comment type="catalytic activity">
    <reaction evidence="5">
        <text>7-aminomethyl-7-carbaguanine + 2 NADP(+) = 7-cyano-7-carbaguanine + 2 NADPH + 3 H(+)</text>
        <dbReference type="Rhea" id="RHEA:13409"/>
        <dbReference type="ChEBI" id="CHEBI:15378"/>
        <dbReference type="ChEBI" id="CHEBI:45075"/>
        <dbReference type="ChEBI" id="CHEBI:57783"/>
        <dbReference type="ChEBI" id="CHEBI:58349"/>
        <dbReference type="ChEBI" id="CHEBI:58703"/>
        <dbReference type="EC" id="1.7.1.13"/>
    </reaction>
</comment>
<dbReference type="HAMAP" id="MF_00818">
    <property type="entry name" value="QueF_type1"/>
    <property type="match status" value="1"/>
</dbReference>
<dbReference type="EMBL" id="BJXB01000016">
    <property type="protein sequence ID" value="GEM47837.1"/>
    <property type="molecule type" value="Genomic_DNA"/>
</dbReference>
<dbReference type="Proteomes" id="UP000321306">
    <property type="component" value="Unassembled WGS sequence"/>
</dbReference>
<dbReference type="EC" id="1.7.1.13" evidence="5"/>
<evidence type="ECO:0000256" key="4">
    <source>
        <dbReference type="ARBA" id="ARBA00023002"/>
    </source>
</evidence>
<keyword evidence="3 5" id="KW-0521">NADP</keyword>
<protein>
    <recommendedName>
        <fullName evidence="5">NADPH-dependent 7-cyano-7-deazaguanine reductase</fullName>
        <ecNumber evidence="5">1.7.1.13</ecNumber>
    </recommendedName>
    <alternativeName>
        <fullName evidence="5">7-cyano-7-carbaguanine reductase</fullName>
    </alternativeName>
    <alternativeName>
        <fullName evidence="5">NADPH-dependent nitrile oxidoreductase</fullName>
    </alternativeName>
    <alternativeName>
        <fullName evidence="5">PreQ(0) reductase</fullName>
    </alternativeName>
</protein>
<evidence type="ECO:0000256" key="5">
    <source>
        <dbReference type="HAMAP-Rule" id="MF_00818"/>
    </source>
</evidence>
<dbReference type="PANTHER" id="PTHR34354:SF1">
    <property type="entry name" value="NADPH-DEPENDENT 7-CYANO-7-DEAZAGUANINE REDUCTASE"/>
    <property type="match status" value="1"/>
</dbReference>
<dbReference type="Gene3D" id="3.30.1130.10">
    <property type="match status" value="1"/>
</dbReference>
<sequence length="136" mass="15447">MSEEHNNPQLVENLTMLGRKVTDGEGKLEVFPSPKSKNLKEVTLYTEEIYAHCPVTGQPDFYSCKLTYWPDEACVESKSVKLYFQGLRDAGIFCEHLSDKIARDFFEALNPHAVRVELIQRPRGGISITAVSELKR</sequence>
<dbReference type="InterPro" id="IPR050084">
    <property type="entry name" value="NADPH_dep_7-cyano-7-deazaG_red"/>
</dbReference>
<feature type="binding site" evidence="5">
    <location>
        <begin position="75"/>
        <end position="77"/>
    </location>
    <ligand>
        <name>substrate</name>
    </ligand>
</feature>
<dbReference type="GO" id="GO:0005737">
    <property type="term" value="C:cytoplasm"/>
    <property type="evidence" value="ECO:0007669"/>
    <property type="project" value="UniProtKB-SubCell"/>
</dbReference>
<proteinExistence type="inferred from homology"/>
<keyword evidence="7" id="KW-1185">Reference proteome</keyword>
<comment type="pathway">
    <text evidence="5">tRNA modification; tRNA-queuosine biosynthesis.</text>
</comment>